<proteinExistence type="predicted"/>
<accession>A0A0F9I157</accession>
<name>A0A0F9I157_9ZZZZ</name>
<dbReference type="EMBL" id="LAZR01013567">
    <property type="protein sequence ID" value="KKM21366.1"/>
    <property type="molecule type" value="Genomic_DNA"/>
</dbReference>
<comment type="caution">
    <text evidence="1">The sequence shown here is derived from an EMBL/GenBank/DDBJ whole genome shotgun (WGS) entry which is preliminary data.</text>
</comment>
<dbReference type="AlphaFoldDB" id="A0A0F9I157"/>
<reference evidence="1" key="1">
    <citation type="journal article" date="2015" name="Nature">
        <title>Complex archaea that bridge the gap between prokaryotes and eukaryotes.</title>
        <authorList>
            <person name="Spang A."/>
            <person name="Saw J.H."/>
            <person name="Jorgensen S.L."/>
            <person name="Zaremba-Niedzwiedzka K."/>
            <person name="Martijn J."/>
            <person name="Lind A.E."/>
            <person name="van Eijk R."/>
            <person name="Schleper C."/>
            <person name="Guy L."/>
            <person name="Ettema T.J."/>
        </authorList>
    </citation>
    <scope>NUCLEOTIDE SEQUENCE</scope>
</reference>
<protein>
    <submittedName>
        <fullName evidence="1">Uncharacterized protein</fullName>
    </submittedName>
</protein>
<gene>
    <name evidence="1" type="ORF">LCGC14_1636110</name>
</gene>
<evidence type="ECO:0000313" key="1">
    <source>
        <dbReference type="EMBL" id="KKM21366.1"/>
    </source>
</evidence>
<sequence>MTSGPMTLRRHVRAQRAADLEAARTSPLAAQAVQAVGVWLDEEGRREEIRKLMDQYQFSQTPWWAPVFHLAIGTGLRNHLRDSGFGEDELGVVNLDNVYIEMIEREMSKAGIE</sequence>
<organism evidence="1">
    <name type="scientific">marine sediment metagenome</name>
    <dbReference type="NCBI Taxonomy" id="412755"/>
    <lineage>
        <taxon>unclassified sequences</taxon>
        <taxon>metagenomes</taxon>
        <taxon>ecological metagenomes</taxon>
    </lineage>
</organism>